<feature type="region of interest" description="Disordered" evidence="2">
    <location>
        <begin position="489"/>
        <end position="732"/>
    </location>
</feature>
<dbReference type="SUPFAM" id="SSF48350">
    <property type="entry name" value="GTPase activation domain, GAP"/>
    <property type="match status" value="1"/>
</dbReference>
<feature type="compositionally biased region" description="Polar residues" evidence="2">
    <location>
        <begin position="57"/>
        <end position="66"/>
    </location>
</feature>
<feature type="compositionally biased region" description="Basic and acidic residues" evidence="2">
    <location>
        <begin position="492"/>
        <end position="501"/>
    </location>
</feature>
<dbReference type="InterPro" id="IPR008936">
    <property type="entry name" value="Rho_GTPase_activation_prot"/>
</dbReference>
<feature type="compositionally biased region" description="Polar residues" evidence="2">
    <location>
        <begin position="901"/>
        <end position="914"/>
    </location>
</feature>
<dbReference type="EMBL" id="JAADYS010000311">
    <property type="protein sequence ID" value="KAF4470678.1"/>
    <property type="molecule type" value="Genomic_DNA"/>
</dbReference>
<feature type="compositionally biased region" description="Low complexity" evidence="2">
    <location>
        <begin position="755"/>
        <end position="770"/>
    </location>
</feature>
<feature type="region of interest" description="Disordered" evidence="2">
    <location>
        <begin position="1"/>
        <end position="31"/>
    </location>
</feature>
<dbReference type="Gene3D" id="1.10.555.10">
    <property type="entry name" value="Rho GTPase activation protein"/>
    <property type="match status" value="1"/>
</dbReference>
<proteinExistence type="predicted"/>
<organism evidence="4 5">
    <name type="scientific">Fusarium albosuccineum</name>
    <dbReference type="NCBI Taxonomy" id="1237068"/>
    <lineage>
        <taxon>Eukaryota</taxon>
        <taxon>Fungi</taxon>
        <taxon>Dikarya</taxon>
        <taxon>Ascomycota</taxon>
        <taxon>Pezizomycotina</taxon>
        <taxon>Sordariomycetes</taxon>
        <taxon>Hypocreomycetidae</taxon>
        <taxon>Hypocreales</taxon>
        <taxon>Nectriaceae</taxon>
        <taxon>Fusarium</taxon>
        <taxon>Fusarium decemcellulare species complex</taxon>
    </lineage>
</organism>
<feature type="compositionally biased region" description="Polar residues" evidence="2">
    <location>
        <begin position="942"/>
        <end position="991"/>
    </location>
</feature>
<dbReference type="InterPro" id="IPR000198">
    <property type="entry name" value="RhoGAP_dom"/>
</dbReference>
<feature type="compositionally biased region" description="Polar residues" evidence="2">
    <location>
        <begin position="1057"/>
        <end position="1066"/>
    </location>
</feature>
<name>A0A8H4LM83_9HYPO</name>
<dbReference type="SMART" id="SM00324">
    <property type="entry name" value="RhoGAP"/>
    <property type="match status" value="1"/>
</dbReference>
<feature type="region of interest" description="Disordered" evidence="2">
    <location>
        <begin position="49"/>
        <end position="73"/>
    </location>
</feature>
<keyword evidence="5" id="KW-1185">Reference proteome</keyword>
<feature type="coiled-coil region" evidence="1">
    <location>
        <begin position="1126"/>
        <end position="1182"/>
    </location>
</feature>
<evidence type="ECO:0000313" key="4">
    <source>
        <dbReference type="EMBL" id="KAF4470678.1"/>
    </source>
</evidence>
<comment type="caution">
    <text evidence="4">The sequence shown here is derived from an EMBL/GenBank/DDBJ whole genome shotgun (WGS) entry which is preliminary data.</text>
</comment>
<feature type="region of interest" description="Disordered" evidence="2">
    <location>
        <begin position="873"/>
        <end position="991"/>
    </location>
</feature>
<evidence type="ECO:0000259" key="3">
    <source>
        <dbReference type="PROSITE" id="PS50238"/>
    </source>
</evidence>
<feature type="region of interest" description="Disordered" evidence="2">
    <location>
        <begin position="1022"/>
        <end position="1066"/>
    </location>
</feature>
<dbReference type="GO" id="GO:0007165">
    <property type="term" value="P:signal transduction"/>
    <property type="evidence" value="ECO:0007669"/>
    <property type="project" value="InterPro"/>
</dbReference>
<dbReference type="OrthoDB" id="9994905at2759"/>
<feature type="compositionally biased region" description="Polar residues" evidence="2">
    <location>
        <begin position="520"/>
        <end position="529"/>
    </location>
</feature>
<evidence type="ECO:0000256" key="1">
    <source>
        <dbReference type="SAM" id="Coils"/>
    </source>
</evidence>
<reference evidence="4 5" key="1">
    <citation type="submission" date="2020-01" db="EMBL/GenBank/DDBJ databases">
        <title>Identification and distribution of gene clusters putatively required for synthesis of sphingolipid metabolism inhibitors in phylogenetically diverse species of the filamentous fungus Fusarium.</title>
        <authorList>
            <person name="Kim H.-S."/>
            <person name="Busman M."/>
            <person name="Brown D.W."/>
            <person name="Divon H."/>
            <person name="Uhlig S."/>
            <person name="Proctor R.H."/>
        </authorList>
    </citation>
    <scope>NUCLEOTIDE SEQUENCE [LARGE SCALE GENOMIC DNA]</scope>
    <source>
        <strain evidence="4 5">NRRL 20459</strain>
    </source>
</reference>
<feature type="compositionally biased region" description="Basic and acidic residues" evidence="2">
    <location>
        <begin position="1220"/>
        <end position="1233"/>
    </location>
</feature>
<feature type="region of interest" description="Disordered" evidence="2">
    <location>
        <begin position="824"/>
        <end position="843"/>
    </location>
</feature>
<evidence type="ECO:0000256" key="2">
    <source>
        <dbReference type="SAM" id="MobiDB-lite"/>
    </source>
</evidence>
<feature type="compositionally biased region" description="Basic and acidic residues" evidence="2">
    <location>
        <begin position="559"/>
        <end position="568"/>
    </location>
</feature>
<feature type="compositionally biased region" description="Basic residues" evidence="2">
    <location>
        <begin position="682"/>
        <end position="696"/>
    </location>
</feature>
<dbReference type="Pfam" id="PF00620">
    <property type="entry name" value="RhoGAP"/>
    <property type="match status" value="1"/>
</dbReference>
<feature type="region of interest" description="Disordered" evidence="2">
    <location>
        <begin position="751"/>
        <end position="785"/>
    </location>
</feature>
<feature type="region of interest" description="Disordered" evidence="2">
    <location>
        <begin position="455"/>
        <end position="474"/>
    </location>
</feature>
<dbReference type="PROSITE" id="PS50238">
    <property type="entry name" value="RHOGAP"/>
    <property type="match status" value="1"/>
</dbReference>
<feature type="region of interest" description="Disordered" evidence="2">
    <location>
        <begin position="1220"/>
        <end position="1255"/>
    </location>
</feature>
<feature type="domain" description="Rho-GAP" evidence="3">
    <location>
        <begin position="168"/>
        <end position="445"/>
    </location>
</feature>
<feature type="compositionally biased region" description="Pro residues" evidence="2">
    <location>
        <begin position="878"/>
        <end position="890"/>
    </location>
</feature>
<keyword evidence="1" id="KW-0175">Coiled coil</keyword>
<protein>
    <submittedName>
        <fullName evidence="4">Rho-GTPase-activating 6</fullName>
    </submittedName>
</protein>
<gene>
    <name evidence="4" type="ORF">FALBO_2421</name>
</gene>
<dbReference type="CDD" id="cd00159">
    <property type="entry name" value="RhoGAP"/>
    <property type="match status" value="1"/>
</dbReference>
<feature type="region of interest" description="Disordered" evidence="2">
    <location>
        <begin position="1267"/>
        <end position="1302"/>
    </location>
</feature>
<feature type="compositionally biased region" description="Polar residues" evidence="2">
    <location>
        <begin position="771"/>
        <end position="784"/>
    </location>
</feature>
<accession>A0A8H4LM83</accession>
<sequence>MSSRVQLPMEQSFRPEAPGHCSAPDSAPQQRFLPSRSTLSLQATIRQVADQGPAMRTSRTWTSSSGDHGVLSDTDELEDRAAYVQEYNRLAKKHGLRILVVEDFGFRHSRTVPASPRKQGWLYRILRSTSSQPTPGLKPTAHHARHKRSVSDLAHSLVGHRRETPKALDLQSMVRLSGKSTLYLPSEHAPSALILPTSLRATAHHIAQHVTTRGIFRIPGSIRVVNALFDYYCCTDHGNVDIAGTVRSANLPMHIEASVHDVASAFKRLLSVIPGGILGSVSLFDALVSIHSELQGDPEFPRTKQTKVRARLIALAIATVESHFRRDLICAVFGLLSLIGRVAEITPREDEEGRPLPTGDLMGYSALGIVFGPLLLGDLLGFYTMQLAAPKAGLLVLPSRSPKPRQDRLRRKTLEAKSLGPPTVDKIFIANRITEMLITNWRDVVRQMKSLGLHRRDPPVASQQIDSLEQDESESFVIKKPQGWDQIWRSRKREEEARRVESPGPDTPTLGVSRHRPRNRSGSTPNRPGTQPGIGVLSPTAEESAPDDETLYEALSQMRHSDTSERSGRNRGHGQETFQQERRSHAEPVGGTNELRHAHGHKQTVGTLGAMEPPVSTPTGKGRETTLRGSPRVSLEDVPPRTSSKPRLDVGQPQRTSTEDRGSDTPIAPAPKESISIERKNAIRKKHPERFQKTPRRSLAVEWSDPVTDPSGALATDPLNSQPTHREFSSEHEALEAALKAHSEELKRLGSSEYQNNSSLSHRSRQSSGSTYIETQSKQSTQQPLDMGMDKLRQSGEYTYSTDNGVIDRLTATRASGAGLPKIQELGNIQAKQNPPSRDQELSGAHYSITRQQQAGPPVRSYSTSSGRFACLLDEPPKAQPLPDTSPPGPSMVTTKRQRGSTHPSGPQVENKQGSVRAMAARFEGGDQSTESSPVCPRSKSRTQSLISHFSQSSPIKTVRSSRSVSTLGHSLRNPSLSSQNPAHSRNPSTGTAIQTYQVPELQLQASIGEEAALRAVELQKEEKQLKPSPTYHGQPELLVNRQTIPSRKPMPDNTRTEASLQNPPSLGTMVPYPEQPPIAQHVNFIRPSSSSSNAPQEVGLFPMVPPSVPTPIPRPGSTTTLHAQIRSLQRQLDLKTEEIVHLRRQLEVQEDADIGTLSQQLREAKREAQMWKDRAEAAERRIKVFERFTARLRGIREAAVVADRQDLDEEAYELLHQDELEQHKTGPNDRKGGSGLLGSTTVGYESDTSGRTEDAGVVTARIRKCLHGAGKTDGPPDSPPLAFSQEARRAQNAGLDERPARDISQSAVEIWMAAQELLHLDEAQGQSV</sequence>
<evidence type="ECO:0000313" key="5">
    <source>
        <dbReference type="Proteomes" id="UP000554235"/>
    </source>
</evidence>
<dbReference type="Proteomes" id="UP000554235">
    <property type="component" value="Unassembled WGS sequence"/>
</dbReference>